<dbReference type="InterPro" id="IPR051791">
    <property type="entry name" value="Pra-immunoreactive"/>
</dbReference>
<proteinExistence type="predicted"/>
<name>A0ABU9DEE1_9BACL</name>
<comment type="caution">
    <text evidence="8">The sequence shown here is derived from an EMBL/GenBank/DDBJ whole genome shotgun (WGS) entry which is preliminary data.</text>
</comment>
<evidence type="ECO:0000313" key="9">
    <source>
        <dbReference type="Proteomes" id="UP001469365"/>
    </source>
</evidence>
<keyword evidence="9" id="KW-1185">Reference proteome</keyword>
<keyword evidence="4 6" id="KW-1133">Transmembrane helix</keyword>
<comment type="subcellular location">
    <subcellularLocation>
        <location evidence="1">Cell membrane</location>
        <topology evidence="1">Multi-pass membrane protein</topology>
    </subcellularLocation>
</comment>
<feature type="transmembrane region" description="Helical" evidence="6">
    <location>
        <begin position="38"/>
        <end position="58"/>
    </location>
</feature>
<keyword evidence="2" id="KW-1003">Cell membrane</keyword>
<dbReference type="Proteomes" id="UP001469365">
    <property type="component" value="Unassembled WGS sequence"/>
</dbReference>
<evidence type="ECO:0000256" key="1">
    <source>
        <dbReference type="ARBA" id="ARBA00004651"/>
    </source>
</evidence>
<protein>
    <submittedName>
        <fullName evidence="8">RDD family protein</fullName>
    </submittedName>
</protein>
<evidence type="ECO:0000256" key="6">
    <source>
        <dbReference type="SAM" id="Phobius"/>
    </source>
</evidence>
<dbReference type="PANTHER" id="PTHR36115">
    <property type="entry name" value="PROLINE-RICH ANTIGEN HOMOLOG-RELATED"/>
    <property type="match status" value="1"/>
</dbReference>
<evidence type="ECO:0000259" key="7">
    <source>
        <dbReference type="Pfam" id="PF06271"/>
    </source>
</evidence>
<dbReference type="Pfam" id="PF06271">
    <property type="entry name" value="RDD"/>
    <property type="match status" value="1"/>
</dbReference>
<feature type="transmembrane region" description="Helical" evidence="6">
    <location>
        <begin position="90"/>
        <end position="108"/>
    </location>
</feature>
<gene>
    <name evidence="8" type="ORF">WMW72_04845</name>
</gene>
<organism evidence="8 9">
    <name type="scientific">Paenibacillus filicis</name>
    <dbReference type="NCBI Taxonomy" id="669464"/>
    <lineage>
        <taxon>Bacteria</taxon>
        <taxon>Bacillati</taxon>
        <taxon>Bacillota</taxon>
        <taxon>Bacilli</taxon>
        <taxon>Bacillales</taxon>
        <taxon>Paenibacillaceae</taxon>
        <taxon>Paenibacillus</taxon>
    </lineage>
</organism>
<keyword evidence="3 6" id="KW-0812">Transmembrane</keyword>
<dbReference type="InterPro" id="IPR010432">
    <property type="entry name" value="RDD"/>
</dbReference>
<evidence type="ECO:0000313" key="8">
    <source>
        <dbReference type="EMBL" id="MEK8127236.1"/>
    </source>
</evidence>
<dbReference type="RefSeq" id="WP_341414290.1">
    <property type="nucleotide sequence ID" value="NZ_JBBPCC010000002.1"/>
</dbReference>
<evidence type="ECO:0000256" key="2">
    <source>
        <dbReference type="ARBA" id="ARBA00022475"/>
    </source>
</evidence>
<evidence type="ECO:0000256" key="3">
    <source>
        <dbReference type="ARBA" id="ARBA00022692"/>
    </source>
</evidence>
<dbReference type="EMBL" id="JBBPCC010000002">
    <property type="protein sequence ID" value="MEK8127236.1"/>
    <property type="molecule type" value="Genomic_DNA"/>
</dbReference>
<sequence length="128" mass="14135">MKQQTEYAGFWIRAVAFVIDLALLSLISYLYGKLGLQPLPVIANLGLSLYFLLLTGLFGQTLGKRIVGIRVVRADGTVPSWGAALIRETIGKWLSILLLGIGFLMAGMDANKRALHDQLSRTYVVRTR</sequence>
<dbReference type="PANTHER" id="PTHR36115:SF9">
    <property type="entry name" value="LMO1584 PROTEIN"/>
    <property type="match status" value="1"/>
</dbReference>
<evidence type="ECO:0000256" key="5">
    <source>
        <dbReference type="ARBA" id="ARBA00023136"/>
    </source>
</evidence>
<evidence type="ECO:0000256" key="4">
    <source>
        <dbReference type="ARBA" id="ARBA00022989"/>
    </source>
</evidence>
<accession>A0ABU9DEE1</accession>
<feature type="transmembrane region" description="Helical" evidence="6">
    <location>
        <begin position="12"/>
        <end position="32"/>
    </location>
</feature>
<feature type="domain" description="RDD" evidence="7">
    <location>
        <begin position="7"/>
        <end position="120"/>
    </location>
</feature>
<keyword evidence="5 6" id="KW-0472">Membrane</keyword>
<reference evidence="8 9" key="1">
    <citation type="submission" date="2024-04" db="EMBL/GenBank/DDBJ databases">
        <title>draft genome sequnece of Paenibacillus filicis.</title>
        <authorList>
            <person name="Kim D.-U."/>
        </authorList>
    </citation>
    <scope>NUCLEOTIDE SEQUENCE [LARGE SCALE GENOMIC DNA]</scope>
    <source>
        <strain evidence="8 9">KACC14197</strain>
    </source>
</reference>